<protein>
    <submittedName>
        <fullName evidence="2">Uncharacterized protein</fullName>
    </submittedName>
</protein>
<feature type="region of interest" description="Disordered" evidence="1">
    <location>
        <begin position="324"/>
        <end position="350"/>
    </location>
</feature>
<feature type="compositionally biased region" description="Acidic residues" evidence="1">
    <location>
        <begin position="156"/>
        <end position="171"/>
    </location>
</feature>
<dbReference type="AlphaFoldDB" id="A0A286URQ7"/>
<feature type="compositionally biased region" description="Polar residues" evidence="1">
    <location>
        <begin position="80"/>
        <end position="90"/>
    </location>
</feature>
<feature type="region of interest" description="Disordered" evidence="1">
    <location>
        <begin position="210"/>
        <end position="247"/>
    </location>
</feature>
<evidence type="ECO:0000313" key="3">
    <source>
        <dbReference type="Proteomes" id="UP000217199"/>
    </source>
</evidence>
<gene>
    <name evidence="2" type="ORF">PNOK_0211200</name>
</gene>
<feature type="compositionally biased region" description="Polar residues" evidence="1">
    <location>
        <begin position="404"/>
        <end position="428"/>
    </location>
</feature>
<feature type="compositionally biased region" description="Basic residues" evidence="1">
    <location>
        <begin position="616"/>
        <end position="625"/>
    </location>
</feature>
<comment type="caution">
    <text evidence="2">The sequence shown here is derived from an EMBL/GenBank/DDBJ whole genome shotgun (WGS) entry which is preliminary data.</text>
</comment>
<name>A0A286URQ7_9AGAM</name>
<dbReference type="Proteomes" id="UP000217199">
    <property type="component" value="Unassembled WGS sequence"/>
</dbReference>
<evidence type="ECO:0000256" key="1">
    <source>
        <dbReference type="SAM" id="MobiDB-lite"/>
    </source>
</evidence>
<sequence length="625" mass="68538">MLKIINEPGNSNGIRLSPEPASLSSRSQTPNEKLGESSSARASPPSLSEESGFRTRPPILYDDPAFSSDSRHHPDHNGSPIDNQTQTWNVASDEPPPYEQVTISPPTSLRVDTSAQTTTSGESRPSSLFSPIEDTGIQDTDGGESTHDSVLLAYLQDEEDNDEQETNDTEDNIPMSLRPHMGLPLRQQSADYDLRGRSAAVTELQRSATLPPNLSSMNSEPAVQAEYERPRPTRRVNTTSPGRHAPNLDIIDEMDETVPLDQDRGRYQIQGRTSTPPVRVNVITRLEEQNAAPAQRVVITENASSIIPQALPFRINLKPGELLTRIPPPLGGQATSSSTQPYTSTPSVRPVSAMQPIYQEPRSFPQNRVASQIISSEIRRPEWSPEHLYEDQRIPHPQYIPTEPVNNPNPYANNTRGSTPTSSANSSRVDLRPTSLLPGMPQNNYGNYSQGIDERRHVVFADSQQPMKSALSRSATQPFYPSSSSASVYSESSSTSRGPLTAVERHRPRRIVMPAPLQQQHPISYKTGANINTSSTAMAFQSAAAVIPVHDPKRGNMLKKRATIQAGVSPHQKHSHLGVERSVSTKGFFSSLGSTFGKGISAGPDTKLPKPERKLSKLSKRKTLF</sequence>
<dbReference type="OrthoDB" id="2684446at2759"/>
<feature type="region of interest" description="Disordered" evidence="1">
    <location>
        <begin position="473"/>
        <end position="502"/>
    </location>
</feature>
<feature type="compositionally biased region" description="Polar residues" evidence="1">
    <location>
        <begin position="210"/>
        <end position="221"/>
    </location>
</feature>
<feature type="compositionally biased region" description="Low complexity" evidence="1">
    <location>
        <begin position="36"/>
        <end position="50"/>
    </location>
</feature>
<feature type="compositionally biased region" description="Polar residues" evidence="1">
    <location>
        <begin position="101"/>
        <end position="129"/>
    </location>
</feature>
<dbReference type="EMBL" id="NBII01000002">
    <property type="protein sequence ID" value="PAV22155.1"/>
    <property type="molecule type" value="Genomic_DNA"/>
</dbReference>
<feature type="region of interest" description="Disordered" evidence="1">
    <location>
        <begin position="1"/>
        <end position="180"/>
    </location>
</feature>
<feature type="region of interest" description="Disordered" evidence="1">
    <location>
        <begin position="397"/>
        <end position="442"/>
    </location>
</feature>
<proteinExistence type="predicted"/>
<feature type="compositionally biased region" description="Polar residues" evidence="1">
    <location>
        <begin position="22"/>
        <end position="31"/>
    </location>
</feature>
<reference evidence="2 3" key="1">
    <citation type="journal article" date="2017" name="Mol. Ecol.">
        <title>Comparative and population genomic landscape of Phellinus noxius: A hypervariable fungus causing root rot in trees.</title>
        <authorList>
            <person name="Chung C.L."/>
            <person name="Lee T.J."/>
            <person name="Akiba M."/>
            <person name="Lee H.H."/>
            <person name="Kuo T.H."/>
            <person name="Liu D."/>
            <person name="Ke H.M."/>
            <person name="Yokoi T."/>
            <person name="Roa M.B."/>
            <person name="Lu M.J."/>
            <person name="Chang Y.Y."/>
            <person name="Ann P.J."/>
            <person name="Tsai J.N."/>
            <person name="Chen C.Y."/>
            <person name="Tzean S.S."/>
            <person name="Ota Y."/>
            <person name="Hattori T."/>
            <person name="Sahashi N."/>
            <person name="Liou R.F."/>
            <person name="Kikuchi T."/>
            <person name="Tsai I.J."/>
        </authorList>
    </citation>
    <scope>NUCLEOTIDE SEQUENCE [LARGE SCALE GENOMIC DNA]</scope>
    <source>
        <strain evidence="2 3">FFPRI411160</strain>
    </source>
</reference>
<feature type="compositionally biased region" description="Low complexity" evidence="1">
    <location>
        <begin position="482"/>
        <end position="496"/>
    </location>
</feature>
<feature type="region of interest" description="Disordered" evidence="1">
    <location>
        <begin position="599"/>
        <end position="625"/>
    </location>
</feature>
<accession>A0A286URQ7</accession>
<evidence type="ECO:0000313" key="2">
    <source>
        <dbReference type="EMBL" id="PAV22155.1"/>
    </source>
</evidence>
<organism evidence="2 3">
    <name type="scientific">Pyrrhoderma noxium</name>
    <dbReference type="NCBI Taxonomy" id="2282107"/>
    <lineage>
        <taxon>Eukaryota</taxon>
        <taxon>Fungi</taxon>
        <taxon>Dikarya</taxon>
        <taxon>Basidiomycota</taxon>
        <taxon>Agaricomycotina</taxon>
        <taxon>Agaricomycetes</taxon>
        <taxon>Hymenochaetales</taxon>
        <taxon>Hymenochaetaceae</taxon>
        <taxon>Pyrrhoderma</taxon>
    </lineage>
</organism>
<dbReference type="InParanoid" id="A0A286URQ7"/>
<feature type="compositionally biased region" description="Low complexity" evidence="1">
    <location>
        <begin position="335"/>
        <end position="347"/>
    </location>
</feature>
<keyword evidence="3" id="KW-1185">Reference proteome</keyword>